<accession>A0A6N4TK39</accession>
<dbReference type="InterPro" id="IPR013663">
    <property type="entry name" value="Helicase_SWF/SNF/SWI_bac"/>
</dbReference>
<keyword evidence="2" id="KW-0863">Zinc-finger</keyword>
<dbReference type="InterPro" id="IPR001650">
    <property type="entry name" value="Helicase_C-like"/>
</dbReference>
<dbReference type="Pfam" id="PF08455">
    <property type="entry name" value="SNF2_assoc"/>
    <property type="match status" value="1"/>
</dbReference>
<dbReference type="SMART" id="SM00487">
    <property type="entry name" value="DEXDc"/>
    <property type="match status" value="1"/>
</dbReference>
<dbReference type="InterPro" id="IPR007527">
    <property type="entry name" value="Znf_SWIM"/>
</dbReference>
<gene>
    <name evidence="6" type="ORF">Aargi30884_20860</name>
</gene>
<organism evidence="6 7">
    <name type="scientific">Amedibacterium intestinale</name>
    <dbReference type="NCBI Taxonomy" id="2583452"/>
    <lineage>
        <taxon>Bacteria</taxon>
        <taxon>Bacillati</taxon>
        <taxon>Bacillota</taxon>
        <taxon>Erysipelotrichia</taxon>
        <taxon>Erysipelotrichales</taxon>
        <taxon>Erysipelotrichaceae</taxon>
        <taxon>Amedibacterium</taxon>
    </lineage>
</organism>
<feature type="domain" description="Helicase C-terminal" evidence="5">
    <location>
        <begin position="901"/>
        <end position="1055"/>
    </location>
</feature>
<dbReference type="RefSeq" id="WP_163052233.1">
    <property type="nucleotide sequence ID" value="NZ_AP019695.1"/>
</dbReference>
<dbReference type="Pfam" id="PF00271">
    <property type="entry name" value="Helicase_C"/>
    <property type="match status" value="1"/>
</dbReference>
<dbReference type="PROSITE" id="PS50966">
    <property type="entry name" value="ZF_SWIM"/>
    <property type="match status" value="1"/>
</dbReference>
<dbReference type="GO" id="GO:0016787">
    <property type="term" value="F:hydrolase activity"/>
    <property type="evidence" value="ECO:0007669"/>
    <property type="project" value="UniProtKB-KW"/>
</dbReference>
<keyword evidence="2" id="KW-0862">Zinc</keyword>
<dbReference type="GO" id="GO:0004386">
    <property type="term" value="F:helicase activity"/>
    <property type="evidence" value="ECO:0007669"/>
    <property type="project" value="UniProtKB-KW"/>
</dbReference>
<evidence type="ECO:0000259" key="5">
    <source>
        <dbReference type="PROSITE" id="PS51194"/>
    </source>
</evidence>
<dbReference type="CDD" id="cd18793">
    <property type="entry name" value="SF2_C_SNF"/>
    <property type="match status" value="1"/>
</dbReference>
<dbReference type="InterPro" id="IPR049730">
    <property type="entry name" value="SNF2/RAD54-like_C"/>
</dbReference>
<keyword evidence="6" id="KW-0547">Nucleotide-binding</keyword>
<reference evidence="7" key="1">
    <citation type="submission" date="2019-05" db="EMBL/GenBank/DDBJ databases">
        <title>Complete genome sequencing of Absiella argi strain JCM 30884.</title>
        <authorList>
            <person name="Sakamoto M."/>
            <person name="Murakami T."/>
            <person name="Mori H."/>
        </authorList>
    </citation>
    <scope>NUCLEOTIDE SEQUENCE [LARGE SCALE GENOMIC DNA]</scope>
    <source>
        <strain evidence="7">JCM 30884</strain>
    </source>
</reference>
<dbReference type="AlphaFoldDB" id="A0A6N4TK39"/>
<dbReference type="InterPro" id="IPR000330">
    <property type="entry name" value="SNF2_N"/>
</dbReference>
<evidence type="ECO:0000256" key="2">
    <source>
        <dbReference type="PROSITE-ProRule" id="PRU00325"/>
    </source>
</evidence>
<feature type="domain" description="SWIM-type" evidence="3">
    <location>
        <begin position="55"/>
        <end position="98"/>
    </location>
</feature>
<dbReference type="SUPFAM" id="SSF52540">
    <property type="entry name" value="P-loop containing nucleoside triphosphate hydrolases"/>
    <property type="match status" value="2"/>
</dbReference>
<keyword evidence="1" id="KW-0378">Hydrolase</keyword>
<keyword evidence="7" id="KW-1185">Reference proteome</keyword>
<dbReference type="GO" id="GO:0008270">
    <property type="term" value="F:zinc ion binding"/>
    <property type="evidence" value="ECO:0007669"/>
    <property type="project" value="UniProtKB-KW"/>
</dbReference>
<dbReference type="Gene3D" id="3.40.50.300">
    <property type="entry name" value="P-loop containing nucleotide triphosphate hydrolases"/>
    <property type="match status" value="1"/>
</dbReference>
<evidence type="ECO:0000313" key="7">
    <source>
        <dbReference type="Proteomes" id="UP000464754"/>
    </source>
</evidence>
<evidence type="ECO:0000259" key="4">
    <source>
        <dbReference type="PROSITE" id="PS51192"/>
    </source>
</evidence>
<dbReference type="KEGG" id="aarg:Aargi30884_20860"/>
<evidence type="ECO:0000313" key="6">
    <source>
        <dbReference type="EMBL" id="BBK23183.1"/>
    </source>
</evidence>
<sequence length="1067" mass="124953">MKFKLLKSFNITTKTDRTDLQKILNDIQVIKFEISDEGWDSYHIDAVCKQGDAFYDVSLRVEYNRVEHYYSECNCKEFNPYSLRKYCPHILAVCDFLEGKEAQDYEWENTYEMQGYAAYKRKKELEFLRMQSKHALDKLYKKKQQVHEKTINSCLDTKIYSIEINKEGSGFQDFRVGFKVGCEKKYVIKDIPNFVQAVERKQYVKYGKNLAFVHDIEKFDEHSKKIIHFMEKCIMMDREFLSGRYLYPLNSYEITDTFYDIMYPKKPAEEMKFCVGVTKEEDLLCFETRNTEFIIGGENYFYKFKDGELVRFHASFFELLELFIIQTQERLFVSLDDYPEFYDKILRHIQANLNIVEGEDLLPQIKTENFIVHKPELYGDVYDADTISFQPVAYDEQEQKVALLTNQNYETNANIEILLSVLDEKSVYKDKEENAFFMNIDEDDTISFLQNNVPALQKICDVYVSDALKKLGKKTNYTITTGVYLNNNLLEISFHTEDFDMKEIGTILKAMKKKKRYTRLKSGQILHLESEQLEDIESLLEDYDLSEKNIKNGTLKLDAFHSLSLDERLKENSSLKINRDEALKQYIENFQNNKIRYTVNEDYMDILRDYQKIGVKWLLTMYQYKFNGILADEMGLGKTLQVICMLDSVKDDGKQFLVVAPASLIYNWQDEIQKFSKTLSSCIITGNKEHRKNLIHHTEDVDVYITSYDYLRNDIEEYKDIMFDTIILDEAQNIKNQKTKNAECVKQLQAAHRFALSGTPIENALSELWSIFDFLMPGYLFSYAHFRKHYEIPIVSKQDEKANKTLKRLVSPFILRRTKKDVLTELPDKVDHQYLIDFSEEEKKLYFANAMQVNKELKQKLDQNSIGKIEILAMLTRLRQICCDPRLVFEGITTPSSKLQACIDLVNTLHENNKKILIFSSFTSLMDLLAQELDKQKLPYYMLTGSTNKEKRREMVEAFQKDDTPIFLISLKAGGTGLNLTAAEAVIHIDPWWNVSAQNQATDRAHRIGQNANVQVYRMIMKDSIEEKIEKLQQQKKDLADNFVEGNDGSLSTMSKADILDLFAHKE</sequence>
<protein>
    <submittedName>
        <fullName evidence="6">Helicase SNF</fullName>
    </submittedName>
</protein>
<dbReference type="Gene3D" id="3.40.50.10810">
    <property type="entry name" value="Tandem AAA-ATPase domain"/>
    <property type="match status" value="1"/>
</dbReference>
<evidence type="ECO:0000259" key="3">
    <source>
        <dbReference type="PROSITE" id="PS50966"/>
    </source>
</evidence>
<dbReference type="PANTHER" id="PTHR10799">
    <property type="entry name" value="SNF2/RAD54 HELICASE FAMILY"/>
    <property type="match status" value="1"/>
</dbReference>
<dbReference type="InterPro" id="IPR014001">
    <property type="entry name" value="Helicase_ATP-bd"/>
</dbReference>
<dbReference type="InterPro" id="IPR038718">
    <property type="entry name" value="SNF2-like_sf"/>
</dbReference>
<dbReference type="InterPro" id="IPR027417">
    <property type="entry name" value="P-loop_NTPase"/>
</dbReference>
<dbReference type="CDD" id="cd18012">
    <property type="entry name" value="DEXQc_arch_SWI2_SNF2"/>
    <property type="match status" value="1"/>
</dbReference>
<keyword evidence="6" id="KW-0067">ATP-binding</keyword>
<evidence type="ECO:0000256" key="1">
    <source>
        <dbReference type="ARBA" id="ARBA00022801"/>
    </source>
</evidence>
<dbReference type="Pfam" id="PF00176">
    <property type="entry name" value="SNF2-rel_dom"/>
    <property type="match status" value="1"/>
</dbReference>
<keyword evidence="6" id="KW-0347">Helicase</keyword>
<proteinExistence type="predicted"/>
<name>A0A6N4TK39_9FIRM</name>
<dbReference type="SMART" id="SM00490">
    <property type="entry name" value="HELICc"/>
    <property type="match status" value="1"/>
</dbReference>
<feature type="domain" description="Helicase ATP-binding" evidence="4">
    <location>
        <begin position="619"/>
        <end position="778"/>
    </location>
</feature>
<dbReference type="PROSITE" id="PS51192">
    <property type="entry name" value="HELICASE_ATP_BIND_1"/>
    <property type="match status" value="1"/>
</dbReference>
<dbReference type="Proteomes" id="UP000464754">
    <property type="component" value="Chromosome"/>
</dbReference>
<dbReference type="GO" id="GO:0005524">
    <property type="term" value="F:ATP binding"/>
    <property type="evidence" value="ECO:0007669"/>
    <property type="project" value="InterPro"/>
</dbReference>
<keyword evidence="2" id="KW-0479">Metal-binding</keyword>
<dbReference type="PROSITE" id="PS51194">
    <property type="entry name" value="HELICASE_CTER"/>
    <property type="match status" value="1"/>
</dbReference>
<dbReference type="EMBL" id="AP019695">
    <property type="protein sequence ID" value="BBK23183.1"/>
    <property type="molecule type" value="Genomic_DNA"/>
</dbReference>